<organism evidence="2 3">
    <name type="scientific">Coniosporium apollinis</name>
    <dbReference type="NCBI Taxonomy" id="61459"/>
    <lineage>
        <taxon>Eukaryota</taxon>
        <taxon>Fungi</taxon>
        <taxon>Dikarya</taxon>
        <taxon>Ascomycota</taxon>
        <taxon>Pezizomycotina</taxon>
        <taxon>Dothideomycetes</taxon>
        <taxon>Dothideomycetes incertae sedis</taxon>
        <taxon>Coniosporium</taxon>
    </lineage>
</organism>
<evidence type="ECO:0000313" key="2">
    <source>
        <dbReference type="EMBL" id="KAJ9663282.1"/>
    </source>
</evidence>
<comment type="caution">
    <text evidence="2">The sequence shown here is derived from an EMBL/GenBank/DDBJ whole genome shotgun (WGS) entry which is preliminary data.</text>
</comment>
<evidence type="ECO:0000313" key="3">
    <source>
        <dbReference type="Proteomes" id="UP001172684"/>
    </source>
</evidence>
<accession>A0ABQ9NR73</accession>
<proteinExistence type="predicted"/>
<dbReference type="EMBL" id="JAPDRL010000044">
    <property type="protein sequence ID" value="KAJ9663282.1"/>
    <property type="molecule type" value="Genomic_DNA"/>
</dbReference>
<feature type="compositionally biased region" description="Basic and acidic residues" evidence="1">
    <location>
        <begin position="130"/>
        <end position="147"/>
    </location>
</feature>
<name>A0ABQ9NR73_9PEZI</name>
<reference evidence="2" key="1">
    <citation type="submission" date="2022-10" db="EMBL/GenBank/DDBJ databases">
        <title>Culturing micro-colonial fungi from biological soil crusts in the Mojave desert and describing Neophaeococcomyces mojavensis, and introducing the new genera and species Taxawa tesnikishii.</title>
        <authorList>
            <person name="Kurbessoian T."/>
            <person name="Stajich J.E."/>
        </authorList>
    </citation>
    <scope>NUCLEOTIDE SEQUENCE</scope>
    <source>
        <strain evidence="2">TK_1</strain>
    </source>
</reference>
<protein>
    <submittedName>
        <fullName evidence="2">Uncharacterized protein</fullName>
    </submittedName>
</protein>
<sequence length="184" mass="20637">MTEEPMTFVPDEVKEILGQRWYIDLASLVALDKLPVCKPDTEPGVYLGIGVPRVEKRLPCREWLTPLLGISSRLDLFKRDFKDLKELIQREFAELRKHAAKPTKTPPISPHTVHHTTAPMEGPRGTTPDTDIRPTTENEGLDLHAPTDQKGFQSSGLESNFDHANGHLVTGDDTLLDSLFEPLH</sequence>
<gene>
    <name evidence="2" type="ORF">H2201_005726</name>
</gene>
<evidence type="ECO:0000256" key="1">
    <source>
        <dbReference type="SAM" id="MobiDB-lite"/>
    </source>
</evidence>
<feature type="region of interest" description="Disordered" evidence="1">
    <location>
        <begin position="98"/>
        <end position="165"/>
    </location>
</feature>
<keyword evidence="3" id="KW-1185">Reference proteome</keyword>
<dbReference type="Proteomes" id="UP001172684">
    <property type="component" value="Unassembled WGS sequence"/>
</dbReference>